<sequence>MQIQTVNSTHILMLPQEILDQVFHSGDIEPKDLVTKSRVCKIFHRCIMVVSNSHYWKISVSRYFPFKITDYRFRSPPLYADLFKTYVIERKKIGQAKAAYFTLAKGVAMDLAKALFKCGKPCLANTVLQPFLRVAPLDRELNHALKTIRTKLHPFNLIELTTSSDGSRDAPGPIYIMNEHPSPLVSNPSTDLLSKIDEYKKTALPLALSIGEAVFQLNDPQEVTPELYAILYPFNVLSAQSGHLHFLFYKIHSLPGSSFYNKRAAMEHLGQSANHNYPPGLLALADIDAEGLRSNRNYERAFTFYQLAAERGNRLASTRLGKCFENGVGKKADLTRARLCYIAAEDLGCPEGSLRLGLYLKAYDEHASPELIYSLFCKATEAGLAEGAYHKGLCLESGFGVMKDLEQAKKWYQAASDAKHSGAASALIKMTRPHPACSEVDPPAAKRPRVETTRGIE</sequence>
<dbReference type="Proteomes" id="UP000220251">
    <property type="component" value="Unassembled WGS sequence"/>
</dbReference>
<keyword evidence="4" id="KW-1185">Reference proteome</keyword>
<dbReference type="AlphaFoldDB" id="A0A0H5DT66"/>
<organism evidence="3 4">
    <name type="scientific">Estrella lausannensis</name>
    <dbReference type="NCBI Taxonomy" id="483423"/>
    <lineage>
        <taxon>Bacteria</taxon>
        <taxon>Pseudomonadati</taxon>
        <taxon>Chlamydiota</taxon>
        <taxon>Chlamydiia</taxon>
        <taxon>Parachlamydiales</taxon>
        <taxon>Candidatus Criblamydiaceae</taxon>
        <taxon>Estrella</taxon>
    </lineage>
</organism>
<dbReference type="SUPFAM" id="SSF81383">
    <property type="entry name" value="F-box domain"/>
    <property type="match status" value="1"/>
</dbReference>
<reference evidence="4" key="1">
    <citation type="submission" date="2015-06" db="EMBL/GenBank/DDBJ databases">
        <authorList>
            <person name="Bertelli C."/>
        </authorList>
    </citation>
    <scope>NUCLEOTIDE SEQUENCE [LARGE SCALE GENOMIC DNA]</scope>
    <source>
        <strain evidence="4">CRIB-30</strain>
    </source>
</reference>
<evidence type="ECO:0000313" key="4">
    <source>
        <dbReference type="Proteomes" id="UP000220251"/>
    </source>
</evidence>
<evidence type="ECO:0000256" key="2">
    <source>
        <dbReference type="SAM" id="MobiDB-lite"/>
    </source>
</evidence>
<protein>
    <recommendedName>
        <fullName evidence="5">F-box domain-containing protein</fullName>
    </recommendedName>
</protein>
<dbReference type="InterPro" id="IPR011990">
    <property type="entry name" value="TPR-like_helical_dom_sf"/>
</dbReference>
<dbReference type="RefSeq" id="WP_098039417.1">
    <property type="nucleotide sequence ID" value="NZ_CWGJ01000028.1"/>
</dbReference>
<dbReference type="SUPFAM" id="SSF81901">
    <property type="entry name" value="HCP-like"/>
    <property type="match status" value="1"/>
</dbReference>
<dbReference type="SMART" id="SM00671">
    <property type="entry name" value="SEL1"/>
    <property type="match status" value="3"/>
</dbReference>
<dbReference type="OrthoDB" id="193483at2"/>
<feature type="compositionally biased region" description="Basic and acidic residues" evidence="2">
    <location>
        <begin position="448"/>
        <end position="457"/>
    </location>
</feature>
<evidence type="ECO:0008006" key="5">
    <source>
        <dbReference type="Google" id="ProtNLM"/>
    </source>
</evidence>
<dbReference type="PANTHER" id="PTHR46430">
    <property type="entry name" value="PROTEIN SKT5-RELATED"/>
    <property type="match status" value="1"/>
</dbReference>
<feature type="region of interest" description="Disordered" evidence="2">
    <location>
        <begin position="434"/>
        <end position="457"/>
    </location>
</feature>
<gene>
    <name evidence="3" type="ORF">ELAC_2238</name>
</gene>
<dbReference type="Gene3D" id="1.25.40.10">
    <property type="entry name" value="Tetratricopeptide repeat domain"/>
    <property type="match status" value="1"/>
</dbReference>
<evidence type="ECO:0000313" key="3">
    <source>
        <dbReference type="EMBL" id="CRX39558.1"/>
    </source>
</evidence>
<dbReference type="EMBL" id="CWGJ01000028">
    <property type="protein sequence ID" value="CRX39558.1"/>
    <property type="molecule type" value="Genomic_DNA"/>
</dbReference>
<dbReference type="PANTHER" id="PTHR46430:SF3">
    <property type="entry name" value="ACTIVATOR OF C KINASE PROTEIN 1"/>
    <property type="match status" value="1"/>
</dbReference>
<keyword evidence="1" id="KW-0677">Repeat</keyword>
<dbReference type="InterPro" id="IPR006597">
    <property type="entry name" value="Sel1-like"/>
</dbReference>
<name>A0A0H5DT66_9BACT</name>
<dbReference type="InterPro" id="IPR036047">
    <property type="entry name" value="F-box-like_dom_sf"/>
</dbReference>
<dbReference type="CDD" id="cd09917">
    <property type="entry name" value="F-box_SF"/>
    <property type="match status" value="1"/>
</dbReference>
<dbReference type="Pfam" id="PF08238">
    <property type="entry name" value="Sel1"/>
    <property type="match status" value="3"/>
</dbReference>
<proteinExistence type="predicted"/>
<accession>A0A0H5DT66</accession>
<dbReference type="InterPro" id="IPR051726">
    <property type="entry name" value="Chitin_Synth_Reg"/>
</dbReference>
<evidence type="ECO:0000256" key="1">
    <source>
        <dbReference type="ARBA" id="ARBA00022737"/>
    </source>
</evidence>